<keyword evidence="2" id="KW-1185">Reference proteome</keyword>
<protein>
    <submittedName>
        <fullName evidence="1">Uncharacterized protein</fullName>
    </submittedName>
</protein>
<proteinExistence type="predicted"/>
<comment type="caution">
    <text evidence="1">The sequence shown here is derived from an EMBL/GenBank/DDBJ whole genome shotgun (WGS) entry which is preliminary data.</text>
</comment>
<gene>
    <name evidence="1" type="ORF">BV22DRAFT_869848</name>
</gene>
<dbReference type="EMBL" id="MU266676">
    <property type="protein sequence ID" value="KAH7919275.1"/>
    <property type="molecule type" value="Genomic_DNA"/>
</dbReference>
<accession>A0ACB8B0G4</accession>
<sequence>MYLTLMLLPLSILMWTCARTNTKPTPQTLTEHTTEIGQAAWLFVVGWLHLTITKRIPMGRFRGALLCQLTRAGLRASIEQR</sequence>
<dbReference type="Proteomes" id="UP000790709">
    <property type="component" value="Unassembled WGS sequence"/>
</dbReference>
<name>A0ACB8B0G4_9AGAM</name>
<reference evidence="1" key="1">
    <citation type="journal article" date="2021" name="New Phytol.">
        <title>Evolutionary innovations through gain and loss of genes in the ectomycorrhizal Boletales.</title>
        <authorList>
            <person name="Wu G."/>
            <person name="Miyauchi S."/>
            <person name="Morin E."/>
            <person name="Kuo A."/>
            <person name="Drula E."/>
            <person name="Varga T."/>
            <person name="Kohler A."/>
            <person name="Feng B."/>
            <person name="Cao Y."/>
            <person name="Lipzen A."/>
            <person name="Daum C."/>
            <person name="Hundley H."/>
            <person name="Pangilinan J."/>
            <person name="Johnson J."/>
            <person name="Barry K."/>
            <person name="LaButti K."/>
            <person name="Ng V."/>
            <person name="Ahrendt S."/>
            <person name="Min B."/>
            <person name="Choi I.G."/>
            <person name="Park H."/>
            <person name="Plett J.M."/>
            <person name="Magnuson J."/>
            <person name="Spatafora J.W."/>
            <person name="Nagy L.G."/>
            <person name="Henrissat B."/>
            <person name="Grigoriev I.V."/>
            <person name="Yang Z.L."/>
            <person name="Xu J."/>
            <person name="Martin F.M."/>
        </authorList>
    </citation>
    <scope>NUCLEOTIDE SEQUENCE</scope>
    <source>
        <strain evidence="1">KUC20120723A-06</strain>
    </source>
</reference>
<evidence type="ECO:0000313" key="2">
    <source>
        <dbReference type="Proteomes" id="UP000790709"/>
    </source>
</evidence>
<evidence type="ECO:0000313" key="1">
    <source>
        <dbReference type="EMBL" id="KAH7919275.1"/>
    </source>
</evidence>
<organism evidence="1 2">
    <name type="scientific">Leucogyrophana mollusca</name>
    <dbReference type="NCBI Taxonomy" id="85980"/>
    <lineage>
        <taxon>Eukaryota</taxon>
        <taxon>Fungi</taxon>
        <taxon>Dikarya</taxon>
        <taxon>Basidiomycota</taxon>
        <taxon>Agaricomycotina</taxon>
        <taxon>Agaricomycetes</taxon>
        <taxon>Agaricomycetidae</taxon>
        <taxon>Boletales</taxon>
        <taxon>Boletales incertae sedis</taxon>
        <taxon>Leucogyrophana</taxon>
    </lineage>
</organism>